<sequence>MNERDRLLSWGGVGFADPVDALPVPELFARQVRRVPDAVAVVFGDVALSYAELDEVSSRWARYLVGRGVGPESVVAVMVPRSVELIVAVLAVLKAGGAY</sequence>
<dbReference type="InterPro" id="IPR000873">
    <property type="entry name" value="AMP-dep_synth/lig_dom"/>
</dbReference>
<dbReference type="PANTHER" id="PTHR45527">
    <property type="entry name" value="NONRIBOSOMAL PEPTIDE SYNTHETASE"/>
    <property type="match status" value="1"/>
</dbReference>
<gene>
    <name evidence="2" type="ORF">DFR76_107364</name>
</gene>
<dbReference type="RefSeq" id="WP_170216785.1">
    <property type="nucleotide sequence ID" value="NZ_QQBC01000007.1"/>
</dbReference>
<evidence type="ECO:0000259" key="1">
    <source>
        <dbReference type="Pfam" id="PF00501"/>
    </source>
</evidence>
<dbReference type="Pfam" id="PF00501">
    <property type="entry name" value="AMP-binding"/>
    <property type="match status" value="1"/>
</dbReference>
<dbReference type="InterPro" id="IPR042099">
    <property type="entry name" value="ANL_N_sf"/>
</dbReference>
<dbReference type="SUPFAM" id="SSF56801">
    <property type="entry name" value="Acetyl-CoA synthetase-like"/>
    <property type="match status" value="1"/>
</dbReference>
<feature type="domain" description="AMP-dependent synthetase/ligase" evidence="1">
    <location>
        <begin position="28"/>
        <end position="99"/>
    </location>
</feature>
<feature type="non-terminal residue" evidence="2">
    <location>
        <position position="99"/>
    </location>
</feature>
<accession>A0A370I2Q4</accession>
<comment type="caution">
    <text evidence="2">The sequence shown here is derived from an EMBL/GenBank/DDBJ whole genome shotgun (WGS) entry which is preliminary data.</text>
</comment>
<name>A0A370I2Q4_9NOCA</name>
<dbReference type="Proteomes" id="UP000254869">
    <property type="component" value="Unassembled WGS sequence"/>
</dbReference>
<dbReference type="EMBL" id="QQBC01000007">
    <property type="protein sequence ID" value="RDI64986.1"/>
    <property type="molecule type" value="Genomic_DNA"/>
</dbReference>
<organism evidence="2 3">
    <name type="scientific">Nocardia pseudobrasiliensis</name>
    <dbReference type="NCBI Taxonomy" id="45979"/>
    <lineage>
        <taxon>Bacteria</taxon>
        <taxon>Bacillati</taxon>
        <taxon>Actinomycetota</taxon>
        <taxon>Actinomycetes</taxon>
        <taxon>Mycobacteriales</taxon>
        <taxon>Nocardiaceae</taxon>
        <taxon>Nocardia</taxon>
    </lineage>
</organism>
<keyword evidence="3" id="KW-1185">Reference proteome</keyword>
<evidence type="ECO:0000313" key="3">
    <source>
        <dbReference type="Proteomes" id="UP000254869"/>
    </source>
</evidence>
<reference evidence="2 3" key="1">
    <citation type="submission" date="2018-07" db="EMBL/GenBank/DDBJ databases">
        <title>Genomic Encyclopedia of Type Strains, Phase IV (KMG-IV): sequencing the most valuable type-strain genomes for metagenomic binning, comparative biology and taxonomic classification.</title>
        <authorList>
            <person name="Goeker M."/>
        </authorList>
    </citation>
    <scope>NUCLEOTIDE SEQUENCE [LARGE SCALE GENOMIC DNA]</scope>
    <source>
        <strain evidence="2 3">DSM 44290</strain>
    </source>
</reference>
<dbReference type="AlphaFoldDB" id="A0A370I2Q4"/>
<dbReference type="GO" id="GO:0005737">
    <property type="term" value="C:cytoplasm"/>
    <property type="evidence" value="ECO:0007669"/>
    <property type="project" value="TreeGrafter"/>
</dbReference>
<proteinExistence type="predicted"/>
<dbReference type="GO" id="GO:0044550">
    <property type="term" value="P:secondary metabolite biosynthetic process"/>
    <property type="evidence" value="ECO:0007669"/>
    <property type="project" value="TreeGrafter"/>
</dbReference>
<dbReference type="GO" id="GO:0031177">
    <property type="term" value="F:phosphopantetheine binding"/>
    <property type="evidence" value="ECO:0007669"/>
    <property type="project" value="TreeGrafter"/>
</dbReference>
<protein>
    <submittedName>
        <fullName evidence="2">AMP-binding enzyme</fullName>
    </submittedName>
</protein>
<dbReference type="GO" id="GO:0043041">
    <property type="term" value="P:amino acid activation for nonribosomal peptide biosynthetic process"/>
    <property type="evidence" value="ECO:0007669"/>
    <property type="project" value="TreeGrafter"/>
</dbReference>
<dbReference type="Gene3D" id="3.40.50.12780">
    <property type="entry name" value="N-terminal domain of ligase-like"/>
    <property type="match status" value="1"/>
</dbReference>
<dbReference type="PANTHER" id="PTHR45527:SF1">
    <property type="entry name" value="FATTY ACID SYNTHASE"/>
    <property type="match status" value="1"/>
</dbReference>
<evidence type="ECO:0000313" key="2">
    <source>
        <dbReference type="EMBL" id="RDI64986.1"/>
    </source>
</evidence>